<name>A0AAW1BE33_CROAD</name>
<evidence type="ECO:0000256" key="9">
    <source>
        <dbReference type="ARBA" id="ARBA00023224"/>
    </source>
</evidence>
<keyword evidence="5 10" id="KW-1133">Transmembrane helix</keyword>
<keyword evidence="2" id="KW-1003">Cell membrane</keyword>
<dbReference type="Gene3D" id="1.20.1070.10">
    <property type="entry name" value="Rhodopsin 7-helix transmembrane proteins"/>
    <property type="match status" value="1"/>
</dbReference>
<protein>
    <submittedName>
        <fullName evidence="12">Olfactory receptor</fullName>
    </submittedName>
</protein>
<reference evidence="12 13" key="1">
    <citation type="journal article" date="2024" name="Proc. Natl. Acad. Sci. U.S.A.">
        <title>The genetic regulatory architecture and epigenomic basis for age-related changes in rattlesnake venom.</title>
        <authorList>
            <person name="Hogan M.P."/>
            <person name="Holding M.L."/>
            <person name="Nystrom G.S."/>
            <person name="Colston T.J."/>
            <person name="Bartlett D.A."/>
            <person name="Mason A.J."/>
            <person name="Ellsworth S.A."/>
            <person name="Rautsaw R.M."/>
            <person name="Lawrence K.C."/>
            <person name="Strickland J.L."/>
            <person name="He B."/>
            <person name="Fraser P."/>
            <person name="Margres M.J."/>
            <person name="Gilbert D.M."/>
            <person name="Gibbs H.L."/>
            <person name="Parkinson C.L."/>
            <person name="Rokyta D.R."/>
        </authorList>
    </citation>
    <scope>NUCLEOTIDE SEQUENCE [LARGE SCALE GENOMIC DNA]</scope>
    <source>
        <strain evidence="12">DRR0105</strain>
    </source>
</reference>
<dbReference type="PRINTS" id="PR00245">
    <property type="entry name" value="OLFACTORYR"/>
</dbReference>
<dbReference type="CDD" id="cd15231">
    <property type="entry name" value="7tmA_OR5V1-like"/>
    <property type="match status" value="1"/>
</dbReference>
<evidence type="ECO:0000256" key="5">
    <source>
        <dbReference type="ARBA" id="ARBA00022989"/>
    </source>
</evidence>
<dbReference type="InterPro" id="IPR017452">
    <property type="entry name" value="GPCR_Rhodpsn_7TM"/>
</dbReference>
<feature type="transmembrane region" description="Helical" evidence="10">
    <location>
        <begin position="25"/>
        <end position="51"/>
    </location>
</feature>
<dbReference type="Pfam" id="PF13853">
    <property type="entry name" value="7tm_4"/>
    <property type="match status" value="1"/>
</dbReference>
<dbReference type="PROSITE" id="PS50262">
    <property type="entry name" value="G_PROTEIN_RECEP_F1_2"/>
    <property type="match status" value="1"/>
</dbReference>
<evidence type="ECO:0000256" key="4">
    <source>
        <dbReference type="ARBA" id="ARBA00022725"/>
    </source>
</evidence>
<dbReference type="PRINTS" id="PR00237">
    <property type="entry name" value="GPCRRHODOPSN"/>
</dbReference>
<proteinExistence type="predicted"/>
<evidence type="ECO:0000256" key="6">
    <source>
        <dbReference type="ARBA" id="ARBA00023040"/>
    </source>
</evidence>
<keyword evidence="8 12" id="KW-0675">Receptor</keyword>
<dbReference type="GO" id="GO:0004984">
    <property type="term" value="F:olfactory receptor activity"/>
    <property type="evidence" value="ECO:0007669"/>
    <property type="project" value="InterPro"/>
</dbReference>
<evidence type="ECO:0000256" key="8">
    <source>
        <dbReference type="ARBA" id="ARBA00023170"/>
    </source>
</evidence>
<dbReference type="GO" id="GO:0005886">
    <property type="term" value="C:plasma membrane"/>
    <property type="evidence" value="ECO:0007669"/>
    <property type="project" value="UniProtKB-SubCell"/>
</dbReference>
<dbReference type="FunFam" id="1.20.1070.10:FF:000015">
    <property type="entry name" value="Olfactory receptor"/>
    <property type="match status" value="1"/>
</dbReference>
<dbReference type="PANTHER" id="PTHR26452">
    <property type="entry name" value="OLFACTORY RECEPTOR"/>
    <property type="match status" value="1"/>
</dbReference>
<comment type="subcellular location">
    <subcellularLocation>
        <location evidence="1">Cell membrane</location>
        <topology evidence="1">Multi-pass membrane protein</topology>
    </subcellularLocation>
</comment>
<sequence length="307" mass="34307">MDAQNKTQGTEFILLGLSSLLSHEIHLFLMFVTEYLVALTSNLTIIILILLDSRLHNPMYFFLSQLSFLDICLSSVVVPKILVNFLRQQYTISYNQCLAQAFFLIGFAGCEPALLAVMAYDRYAAICQPLHYAHLMRGKLCIQMSVAVWLWGFLDSAIYAALASRLDFCGHLQVPHMFCDVPPLLKIACSDISVNTLVSYINSTLVGLVPVLLIVLSYFYILSSILQIHSKIGRRKAFSTCASHLAVVTLFVGNAFVNYNQPSAGYSLEVDTLISTMFCIVTPMLNPLIYSLRNKEVKGALRKLLNI</sequence>
<dbReference type="SUPFAM" id="SSF81321">
    <property type="entry name" value="Family A G protein-coupled receptor-like"/>
    <property type="match status" value="1"/>
</dbReference>
<dbReference type="InterPro" id="IPR050516">
    <property type="entry name" value="Olfactory_GPCR"/>
</dbReference>
<feature type="domain" description="G-protein coupled receptors family 1 profile" evidence="11">
    <location>
        <begin position="41"/>
        <end position="290"/>
    </location>
</feature>
<dbReference type="AlphaFoldDB" id="A0AAW1BE33"/>
<keyword evidence="9" id="KW-0807">Transducer</keyword>
<dbReference type="GO" id="GO:0004930">
    <property type="term" value="F:G protein-coupled receptor activity"/>
    <property type="evidence" value="ECO:0007669"/>
    <property type="project" value="UniProtKB-KW"/>
</dbReference>
<accession>A0AAW1BE33</accession>
<evidence type="ECO:0000313" key="12">
    <source>
        <dbReference type="EMBL" id="KAK9400375.1"/>
    </source>
</evidence>
<evidence type="ECO:0000256" key="7">
    <source>
        <dbReference type="ARBA" id="ARBA00023136"/>
    </source>
</evidence>
<evidence type="ECO:0000256" key="1">
    <source>
        <dbReference type="ARBA" id="ARBA00004651"/>
    </source>
</evidence>
<evidence type="ECO:0000256" key="10">
    <source>
        <dbReference type="SAM" id="Phobius"/>
    </source>
</evidence>
<keyword evidence="7 10" id="KW-0472">Membrane</keyword>
<feature type="transmembrane region" description="Helical" evidence="10">
    <location>
        <begin position="140"/>
        <end position="162"/>
    </location>
</feature>
<evidence type="ECO:0000259" key="11">
    <source>
        <dbReference type="PROSITE" id="PS50262"/>
    </source>
</evidence>
<dbReference type="InterPro" id="IPR000276">
    <property type="entry name" value="GPCR_Rhodpsn"/>
</dbReference>
<keyword evidence="13" id="KW-1185">Reference proteome</keyword>
<feature type="transmembrane region" description="Helical" evidence="10">
    <location>
        <begin position="272"/>
        <end position="292"/>
    </location>
</feature>
<dbReference type="EMBL" id="JAOTOJ010000006">
    <property type="protein sequence ID" value="KAK9400375.1"/>
    <property type="molecule type" value="Genomic_DNA"/>
</dbReference>
<feature type="transmembrane region" description="Helical" evidence="10">
    <location>
        <begin position="98"/>
        <end position="120"/>
    </location>
</feature>
<keyword evidence="4" id="KW-0716">Sensory transduction</keyword>
<evidence type="ECO:0000313" key="13">
    <source>
        <dbReference type="Proteomes" id="UP001474421"/>
    </source>
</evidence>
<dbReference type="Proteomes" id="UP001474421">
    <property type="component" value="Unassembled WGS sequence"/>
</dbReference>
<feature type="transmembrane region" description="Helical" evidence="10">
    <location>
        <begin position="205"/>
        <end position="225"/>
    </location>
</feature>
<gene>
    <name evidence="12" type="ORF">NXF25_013394</name>
</gene>
<comment type="caution">
    <text evidence="12">The sequence shown here is derived from an EMBL/GenBank/DDBJ whole genome shotgun (WGS) entry which is preliminary data.</text>
</comment>
<dbReference type="InterPro" id="IPR000725">
    <property type="entry name" value="Olfact_rcpt"/>
</dbReference>
<keyword evidence="4" id="KW-0552">Olfaction</keyword>
<feature type="transmembrane region" description="Helical" evidence="10">
    <location>
        <begin position="58"/>
        <end position="78"/>
    </location>
</feature>
<evidence type="ECO:0000256" key="3">
    <source>
        <dbReference type="ARBA" id="ARBA00022692"/>
    </source>
</evidence>
<keyword evidence="6" id="KW-0297">G-protein coupled receptor</keyword>
<evidence type="ECO:0000256" key="2">
    <source>
        <dbReference type="ARBA" id="ARBA00022475"/>
    </source>
</evidence>
<feature type="transmembrane region" description="Helical" evidence="10">
    <location>
        <begin position="237"/>
        <end position="257"/>
    </location>
</feature>
<organism evidence="12 13">
    <name type="scientific">Crotalus adamanteus</name>
    <name type="common">Eastern diamondback rattlesnake</name>
    <dbReference type="NCBI Taxonomy" id="8729"/>
    <lineage>
        <taxon>Eukaryota</taxon>
        <taxon>Metazoa</taxon>
        <taxon>Chordata</taxon>
        <taxon>Craniata</taxon>
        <taxon>Vertebrata</taxon>
        <taxon>Euteleostomi</taxon>
        <taxon>Lepidosauria</taxon>
        <taxon>Squamata</taxon>
        <taxon>Bifurcata</taxon>
        <taxon>Unidentata</taxon>
        <taxon>Episquamata</taxon>
        <taxon>Toxicofera</taxon>
        <taxon>Serpentes</taxon>
        <taxon>Colubroidea</taxon>
        <taxon>Viperidae</taxon>
        <taxon>Crotalinae</taxon>
        <taxon>Crotalus</taxon>
    </lineage>
</organism>
<keyword evidence="3 10" id="KW-0812">Transmembrane</keyword>